<dbReference type="OrthoDB" id="9788704at2"/>
<dbReference type="Proteomes" id="UP000265562">
    <property type="component" value="Chromosome"/>
</dbReference>
<keyword evidence="2" id="KW-1185">Reference proteome</keyword>
<organism evidence="1 2">
    <name type="scientific">Lachnoanaerobaculum umeaense</name>
    <dbReference type="NCBI Taxonomy" id="617123"/>
    <lineage>
        <taxon>Bacteria</taxon>
        <taxon>Bacillati</taxon>
        <taxon>Bacillota</taxon>
        <taxon>Clostridia</taxon>
        <taxon>Lachnospirales</taxon>
        <taxon>Lachnospiraceae</taxon>
        <taxon>Lachnoanaerobaculum</taxon>
    </lineage>
</organism>
<evidence type="ECO:0000313" key="1">
    <source>
        <dbReference type="EMBL" id="AYA99534.1"/>
    </source>
</evidence>
<gene>
    <name evidence="1" type="ORF">D4A81_06045</name>
</gene>
<evidence type="ECO:0000313" key="2">
    <source>
        <dbReference type="Proteomes" id="UP000265562"/>
    </source>
</evidence>
<name>A0A385Q1R1_9FIRM</name>
<accession>A0A385Q1R1</accession>
<dbReference type="EMBL" id="CP032364">
    <property type="protein sequence ID" value="AYA99534.1"/>
    <property type="molecule type" value="Genomic_DNA"/>
</dbReference>
<dbReference type="KEGG" id="lua:D4A81_06045"/>
<dbReference type="AlphaFoldDB" id="A0A385Q1R1"/>
<reference evidence="1 2" key="1">
    <citation type="submission" date="2018-09" db="EMBL/GenBank/DDBJ databases">
        <title>Genome sequencing of Lachnoanaerobaculum umeaense DSM 23576.</title>
        <authorList>
            <person name="Kook J.-K."/>
            <person name="Park S.-N."/>
            <person name="Lim Y.K."/>
        </authorList>
    </citation>
    <scope>NUCLEOTIDE SEQUENCE [LARGE SCALE GENOMIC DNA]</scope>
    <source>
        <strain evidence="2">DSM 23576 \ CCUG 58757</strain>
    </source>
</reference>
<sequence length="92" mass="10456">MECLTCGKITDNKKEFYEVTGRVGLKYICKECASELGYNNFFSVGIHTNTDLLKKYVKIHPEAQERLDLHIQGKLESNSGIVEQINGYIGRN</sequence>
<dbReference type="RefSeq" id="WP_111525017.1">
    <property type="nucleotide sequence ID" value="NZ_CP032364.1"/>
</dbReference>
<proteinExistence type="predicted"/>
<protein>
    <submittedName>
        <fullName evidence="1">Uncharacterized protein</fullName>
    </submittedName>
</protein>